<feature type="compositionally biased region" description="Basic residues" evidence="1">
    <location>
        <begin position="590"/>
        <end position="609"/>
    </location>
</feature>
<evidence type="ECO:0000313" key="2">
    <source>
        <dbReference type="EMBL" id="OAF66974.1"/>
    </source>
</evidence>
<feature type="compositionally biased region" description="Low complexity" evidence="1">
    <location>
        <begin position="66"/>
        <end position="97"/>
    </location>
</feature>
<feature type="region of interest" description="Disordered" evidence="1">
    <location>
        <begin position="586"/>
        <end position="756"/>
    </location>
</feature>
<feature type="region of interest" description="Disordered" evidence="1">
    <location>
        <begin position="294"/>
        <end position="337"/>
    </location>
</feature>
<feature type="compositionally biased region" description="Polar residues" evidence="1">
    <location>
        <begin position="663"/>
        <end position="695"/>
    </location>
</feature>
<gene>
    <name evidence="2" type="ORF">A3Q56_05309</name>
</gene>
<feature type="compositionally biased region" description="Low complexity" evidence="1">
    <location>
        <begin position="723"/>
        <end position="733"/>
    </location>
</feature>
<feature type="compositionally biased region" description="Low complexity" evidence="1">
    <location>
        <begin position="163"/>
        <end position="180"/>
    </location>
</feature>
<feature type="compositionally biased region" description="Basic residues" evidence="1">
    <location>
        <begin position="381"/>
        <end position="401"/>
    </location>
</feature>
<feature type="compositionally biased region" description="Basic residues" evidence="1">
    <location>
        <begin position="622"/>
        <end position="639"/>
    </location>
</feature>
<reference evidence="2 3" key="1">
    <citation type="submission" date="2016-04" db="EMBL/GenBank/DDBJ databases">
        <title>The genome of Intoshia linei affirms orthonectids as highly simplified spiralians.</title>
        <authorList>
            <person name="Mikhailov K.V."/>
            <person name="Slusarev G.S."/>
            <person name="Nikitin M.A."/>
            <person name="Logacheva M.D."/>
            <person name="Penin A."/>
            <person name="Aleoshin V."/>
            <person name="Panchin Y.V."/>
        </authorList>
    </citation>
    <scope>NUCLEOTIDE SEQUENCE [LARGE SCALE GENOMIC DNA]</scope>
    <source>
        <strain evidence="2">Intl2013</strain>
        <tissue evidence="2">Whole animal</tissue>
    </source>
</reference>
<feature type="compositionally biased region" description="Acidic residues" evidence="1">
    <location>
        <begin position="139"/>
        <end position="149"/>
    </location>
</feature>
<keyword evidence="3" id="KW-1185">Reference proteome</keyword>
<feature type="compositionally biased region" description="Basic and acidic residues" evidence="1">
    <location>
        <begin position="610"/>
        <end position="621"/>
    </location>
</feature>
<feature type="region of interest" description="Disordered" evidence="1">
    <location>
        <begin position="352"/>
        <end position="433"/>
    </location>
</feature>
<feature type="compositionally biased region" description="Basic residues" evidence="1">
    <location>
        <begin position="699"/>
        <end position="722"/>
    </location>
</feature>
<sequence>MGIMRMFGFYNKVDRHDPKEIEKLLDSLSFRILYLAINNFERAIDLFDPHSPRLYREYVMSVSIKSDFSDSSNSNSSDESSNESNYESSESSNSVENVSEKMSTFKVTIDEKNDNSDSEVNSKVKNSDVESNSSTDSENSSDESDESDEITNTTEMTHETQVSNKTNTSNETTESTNSTSICTLTSIENAPKLKNLNEPCIPPSTLNAPMINTEVPIKIELDQPSPELKKINKFLNTPEIDLHVSPNECYQSCNSLKNLHDSSSNIQNEPSESTENSIISKYTFSERTLTISNTNSEPTIQSKEKNQDTDMELNSDKSCTNKLPMKESATSNTESKHEIISNFSNKNYESDKSFVSKISKKKSKKCQKKKKTKKVPENFRKIKTKKKNIQIKFQSKKRQRSISRESSTSIGEDDSETESGLITSNGNDSDTILTPKIRSQIALVTNHGSHTSKSEYTKKSNSSQLESGEYTKTRVKVKSKRKKIPKYKAKDDTSNRSFSKKKEENIYKLIKMALEGNDDDEEIRKMAINRILLEARRDRALKKKKPKKLKTKVVLNGHKENIEDAYKKIMKCISKKKYEEKCAKMEKVSKKSRKRKINSSKYKRKHKHYKYSDESSNYDRIRKSKRSKYKSKKLHRSRRSYSSDSSVYSKRKRNYRRHRKMKSSMSTTCRSESLTKSFTSGSYESANGTSPSYGSYNRDKHKQRGIGKTNRKVRNQKNRKRSYSNSTTFSSRTSHSRDSRKRQPYSSLSPSSFSREISSNEKIMLDVYRETRDPYVAARNAAMSGRYKMVHKTRSGGRGINVYNDFDDRI</sequence>
<feature type="compositionally biased region" description="Basic residues" evidence="1">
    <location>
        <begin position="473"/>
        <end position="487"/>
    </location>
</feature>
<accession>A0A177B0L9</accession>
<name>A0A177B0L9_9BILA</name>
<feature type="compositionally biased region" description="Low complexity" evidence="1">
    <location>
        <begin position="129"/>
        <end position="138"/>
    </location>
</feature>
<feature type="region of interest" description="Disordered" evidence="1">
    <location>
        <begin position="66"/>
        <end position="180"/>
    </location>
</feature>
<evidence type="ECO:0000256" key="1">
    <source>
        <dbReference type="SAM" id="MobiDB-lite"/>
    </source>
</evidence>
<dbReference type="Proteomes" id="UP000078046">
    <property type="component" value="Unassembled WGS sequence"/>
</dbReference>
<protein>
    <submittedName>
        <fullName evidence="2">Uncharacterized protein</fullName>
    </submittedName>
</protein>
<feature type="compositionally biased region" description="Basic and acidic residues" evidence="1">
    <location>
        <begin position="108"/>
        <end position="128"/>
    </location>
</feature>
<proteinExistence type="predicted"/>
<feature type="region of interest" description="Disordered" evidence="1">
    <location>
        <begin position="446"/>
        <end position="496"/>
    </location>
</feature>
<feature type="compositionally biased region" description="Basic residues" evidence="1">
    <location>
        <begin position="649"/>
        <end position="662"/>
    </location>
</feature>
<feature type="compositionally biased region" description="Polar residues" evidence="1">
    <location>
        <begin position="418"/>
        <end position="432"/>
    </location>
</feature>
<feature type="compositionally biased region" description="Low complexity" evidence="1">
    <location>
        <begin position="746"/>
        <end position="756"/>
    </location>
</feature>
<dbReference type="EMBL" id="LWCA01000779">
    <property type="protein sequence ID" value="OAF66974.1"/>
    <property type="molecule type" value="Genomic_DNA"/>
</dbReference>
<evidence type="ECO:0000313" key="3">
    <source>
        <dbReference type="Proteomes" id="UP000078046"/>
    </source>
</evidence>
<comment type="caution">
    <text evidence="2">The sequence shown here is derived from an EMBL/GenBank/DDBJ whole genome shotgun (WGS) entry which is preliminary data.</text>
</comment>
<dbReference type="AlphaFoldDB" id="A0A177B0L9"/>
<organism evidence="2 3">
    <name type="scientific">Intoshia linei</name>
    <dbReference type="NCBI Taxonomy" id="1819745"/>
    <lineage>
        <taxon>Eukaryota</taxon>
        <taxon>Metazoa</taxon>
        <taxon>Spiralia</taxon>
        <taxon>Lophotrochozoa</taxon>
        <taxon>Mesozoa</taxon>
        <taxon>Orthonectida</taxon>
        <taxon>Rhopaluridae</taxon>
        <taxon>Intoshia</taxon>
    </lineage>
</organism>
<feature type="compositionally biased region" description="Basic residues" evidence="1">
    <location>
        <begin position="358"/>
        <end position="373"/>
    </location>
</feature>